<proteinExistence type="predicted"/>
<name>A0A4D4L3T8_STRVO</name>
<keyword evidence="3" id="KW-1185">Reference proteome</keyword>
<gene>
    <name evidence="2" type="ORF">SVIO_064050</name>
</gene>
<evidence type="ECO:0000256" key="1">
    <source>
        <dbReference type="SAM" id="MobiDB-lite"/>
    </source>
</evidence>
<organism evidence="2 3">
    <name type="scientific">Streptomyces violaceusniger</name>
    <dbReference type="NCBI Taxonomy" id="68280"/>
    <lineage>
        <taxon>Bacteria</taxon>
        <taxon>Bacillati</taxon>
        <taxon>Actinomycetota</taxon>
        <taxon>Actinomycetes</taxon>
        <taxon>Kitasatosporales</taxon>
        <taxon>Streptomycetaceae</taxon>
        <taxon>Streptomyces</taxon>
        <taxon>Streptomyces violaceusniger group</taxon>
    </lineage>
</organism>
<comment type="caution">
    <text evidence="2">The sequence shown here is derived from an EMBL/GenBank/DDBJ whole genome shotgun (WGS) entry which is preliminary data.</text>
</comment>
<accession>A0A4D4L3T8</accession>
<dbReference type="Proteomes" id="UP000301309">
    <property type="component" value="Unassembled WGS sequence"/>
</dbReference>
<evidence type="ECO:0000313" key="2">
    <source>
        <dbReference type="EMBL" id="GDY55782.1"/>
    </source>
</evidence>
<protein>
    <submittedName>
        <fullName evidence="2">Uncharacterized protein</fullName>
    </submittedName>
</protein>
<feature type="region of interest" description="Disordered" evidence="1">
    <location>
        <begin position="1"/>
        <end position="66"/>
    </location>
</feature>
<dbReference type="EMBL" id="BJHW01000001">
    <property type="protein sequence ID" value="GDY55782.1"/>
    <property type="molecule type" value="Genomic_DNA"/>
</dbReference>
<sequence length="66" mass="6470">MAVRGAVLGARMSAPPPERERPAVPSMGIGETKASAASSRQRIATGATGAPVPPTNGSGGADSRKA</sequence>
<evidence type="ECO:0000313" key="3">
    <source>
        <dbReference type="Proteomes" id="UP000301309"/>
    </source>
</evidence>
<reference evidence="2 3" key="1">
    <citation type="journal article" date="2020" name="Int. J. Syst. Evol. Microbiol.">
        <title>Reclassification of Streptomyces castelarensis and Streptomyces sporoclivatus as later heterotypic synonyms of Streptomyces antimycoticus.</title>
        <authorList>
            <person name="Komaki H."/>
            <person name="Tamura T."/>
        </authorList>
    </citation>
    <scope>NUCLEOTIDE SEQUENCE [LARGE SCALE GENOMIC DNA]</scope>
    <source>
        <strain evidence="2 3">NBRC 13459</strain>
    </source>
</reference>
<dbReference type="AlphaFoldDB" id="A0A4D4L3T8"/>